<dbReference type="AlphaFoldDB" id="A0A9P1E5J5"/>
<evidence type="ECO:0000313" key="3">
    <source>
        <dbReference type="Proteomes" id="UP001152484"/>
    </source>
</evidence>
<organism evidence="2 3">
    <name type="scientific">Cuscuta europaea</name>
    <name type="common">European dodder</name>
    <dbReference type="NCBI Taxonomy" id="41803"/>
    <lineage>
        <taxon>Eukaryota</taxon>
        <taxon>Viridiplantae</taxon>
        <taxon>Streptophyta</taxon>
        <taxon>Embryophyta</taxon>
        <taxon>Tracheophyta</taxon>
        <taxon>Spermatophyta</taxon>
        <taxon>Magnoliopsida</taxon>
        <taxon>eudicotyledons</taxon>
        <taxon>Gunneridae</taxon>
        <taxon>Pentapetalae</taxon>
        <taxon>asterids</taxon>
        <taxon>lamiids</taxon>
        <taxon>Solanales</taxon>
        <taxon>Convolvulaceae</taxon>
        <taxon>Cuscuteae</taxon>
        <taxon>Cuscuta</taxon>
        <taxon>Cuscuta subgen. Cuscuta</taxon>
    </lineage>
</organism>
<sequence>MEFTRLHANNIIPWLAVMEMTAARHQNPHGKQVQSGEGKIMVFGEWNRDPNVRLQHLIDAVKRESDSAGGCASCSENGACLHSAHDLRSLGLFWGVQMMDINSVKITVKDRKRFPSRHLRVHGAIRLYNHSYFEYSVPKYDEFFFNAKAEDAISIHLDRDGSAILPLSGPKLVFPHLGIPLAITFALKLEGQNVFGLPADLYNYPYHMDLRDTFLSYRAGDDHFVAATIVFEYMYTHNLSRNYQKETLVWGYLRHHEDPEEDLSQIPVHLVVNYALLGYGIAAKVKVRVLRENVGASRVWGRIEARPCVFEKETVLFLKKKSEAVAVGEEQEGEEEEEGSVPLTRSLVAVAVNSYLIIKARLRDENGNVIVSETCFFRAYPFGTFNATFPNVRFEVQWDLSNSFGR</sequence>
<reference evidence="2" key="1">
    <citation type="submission" date="2022-07" db="EMBL/GenBank/DDBJ databases">
        <authorList>
            <person name="Macas J."/>
            <person name="Novak P."/>
            <person name="Neumann P."/>
        </authorList>
    </citation>
    <scope>NUCLEOTIDE SEQUENCE</scope>
</reference>
<evidence type="ECO:0000259" key="1">
    <source>
        <dbReference type="Pfam" id="PF20241"/>
    </source>
</evidence>
<dbReference type="Pfam" id="PF20241">
    <property type="entry name" value="DUF6598"/>
    <property type="match status" value="1"/>
</dbReference>
<protein>
    <recommendedName>
        <fullName evidence="1">DUF6598 domain-containing protein</fullName>
    </recommendedName>
</protein>
<name>A0A9P1E5J5_CUSEU</name>
<dbReference type="EMBL" id="CAMAPE010000011">
    <property type="protein sequence ID" value="CAH9079887.1"/>
    <property type="molecule type" value="Genomic_DNA"/>
</dbReference>
<evidence type="ECO:0000313" key="2">
    <source>
        <dbReference type="EMBL" id="CAH9079887.1"/>
    </source>
</evidence>
<keyword evidence="3" id="KW-1185">Reference proteome</keyword>
<dbReference type="InterPro" id="IPR046533">
    <property type="entry name" value="DUF6598"/>
</dbReference>
<proteinExistence type="predicted"/>
<feature type="domain" description="DUF6598" evidence="1">
    <location>
        <begin position="270"/>
        <end position="378"/>
    </location>
</feature>
<gene>
    <name evidence="2" type="ORF">CEURO_LOCUS7293</name>
</gene>
<accession>A0A9P1E5J5</accession>
<dbReference type="Proteomes" id="UP001152484">
    <property type="component" value="Unassembled WGS sequence"/>
</dbReference>
<comment type="caution">
    <text evidence="2">The sequence shown here is derived from an EMBL/GenBank/DDBJ whole genome shotgun (WGS) entry which is preliminary data.</text>
</comment>